<dbReference type="AlphaFoldDB" id="A0A835YG48"/>
<evidence type="ECO:0000256" key="2">
    <source>
        <dbReference type="SAM" id="MobiDB-lite"/>
    </source>
</evidence>
<gene>
    <name evidence="3" type="ORF">HYH03_000429</name>
</gene>
<sequence>MRAWLDKEQRCPHCRAPAQPGQLVRVFNLPVLQQPQDAAAAAGASAAGLSQSEVAEREALLLKVQQAKHAAEQEARRLKSQLGKAQVELKARGLKLEQAKEQEADAAWKLAHERMAQRGLQQQLWSLGCRQALMRHLLGRAVGGDLRGQGGGGGGGGQEGVRASLEAAVAAYLTEHAAAEILFSPEEQTLIQAYTSDASRLHGGHVLEETQGALTERPLTLQERASLLATLSGLAASWTRLQATQRLAATAAPPQAKRAAARTMQPEQQAVARQATAAPMASGKVDRAGVRPEVGEDEDEQRGEPGHPPVRRSKRKLPF</sequence>
<keyword evidence="4" id="KW-1185">Reference proteome</keyword>
<dbReference type="EMBL" id="JAEHOE010000001">
    <property type="protein sequence ID" value="KAG2501931.1"/>
    <property type="molecule type" value="Genomic_DNA"/>
</dbReference>
<evidence type="ECO:0000313" key="4">
    <source>
        <dbReference type="Proteomes" id="UP000612055"/>
    </source>
</evidence>
<dbReference type="OrthoDB" id="6105938at2759"/>
<feature type="region of interest" description="Disordered" evidence="2">
    <location>
        <begin position="263"/>
        <end position="319"/>
    </location>
</feature>
<reference evidence="3" key="1">
    <citation type="journal article" date="2020" name="bioRxiv">
        <title>Comparative genomics of Chlamydomonas.</title>
        <authorList>
            <person name="Craig R.J."/>
            <person name="Hasan A.R."/>
            <person name="Ness R.W."/>
            <person name="Keightley P.D."/>
        </authorList>
    </citation>
    <scope>NUCLEOTIDE SEQUENCE</scope>
    <source>
        <strain evidence="3">CCAP 11/70</strain>
    </source>
</reference>
<evidence type="ECO:0000313" key="3">
    <source>
        <dbReference type="EMBL" id="KAG2501931.1"/>
    </source>
</evidence>
<name>A0A835YG48_9CHLO</name>
<comment type="caution">
    <text evidence="3">The sequence shown here is derived from an EMBL/GenBank/DDBJ whole genome shotgun (WGS) entry which is preliminary data.</text>
</comment>
<proteinExistence type="predicted"/>
<feature type="coiled-coil region" evidence="1">
    <location>
        <begin position="61"/>
        <end position="88"/>
    </location>
</feature>
<protein>
    <submittedName>
        <fullName evidence="3">Uncharacterized protein</fullName>
    </submittedName>
</protein>
<feature type="compositionally biased region" description="Basic and acidic residues" evidence="2">
    <location>
        <begin position="284"/>
        <end position="294"/>
    </location>
</feature>
<accession>A0A835YG48</accession>
<evidence type="ECO:0000256" key="1">
    <source>
        <dbReference type="SAM" id="Coils"/>
    </source>
</evidence>
<keyword evidence="1" id="KW-0175">Coiled coil</keyword>
<dbReference type="Proteomes" id="UP000612055">
    <property type="component" value="Unassembled WGS sequence"/>
</dbReference>
<feature type="compositionally biased region" description="Basic residues" evidence="2">
    <location>
        <begin position="309"/>
        <end position="319"/>
    </location>
</feature>
<organism evidence="3 4">
    <name type="scientific">Edaphochlamys debaryana</name>
    <dbReference type="NCBI Taxonomy" id="47281"/>
    <lineage>
        <taxon>Eukaryota</taxon>
        <taxon>Viridiplantae</taxon>
        <taxon>Chlorophyta</taxon>
        <taxon>core chlorophytes</taxon>
        <taxon>Chlorophyceae</taxon>
        <taxon>CS clade</taxon>
        <taxon>Chlamydomonadales</taxon>
        <taxon>Chlamydomonadales incertae sedis</taxon>
        <taxon>Edaphochlamys</taxon>
    </lineage>
</organism>